<dbReference type="PROSITE" id="PS50198">
    <property type="entry name" value="PPIC_PPIASE_2"/>
    <property type="match status" value="1"/>
</dbReference>
<evidence type="ECO:0000256" key="4">
    <source>
        <dbReference type="ARBA" id="ARBA00022729"/>
    </source>
</evidence>
<dbReference type="EC" id="5.2.1.8" evidence="3"/>
<evidence type="ECO:0000313" key="11">
    <source>
        <dbReference type="Proteomes" id="UP000028945"/>
    </source>
</evidence>
<comment type="similarity">
    <text evidence="2">Belongs to the PpiC/parvulin rotamase family.</text>
</comment>
<keyword evidence="6 7" id="KW-0413">Isomerase</keyword>
<dbReference type="Pfam" id="PF13145">
    <property type="entry name" value="Rotamase_2"/>
    <property type="match status" value="1"/>
</dbReference>
<protein>
    <recommendedName>
        <fullName evidence="3">peptidylprolyl isomerase</fullName>
        <ecNumber evidence="3">5.2.1.8</ecNumber>
    </recommendedName>
</protein>
<feature type="chain" id="PRO_5007754777" description="peptidylprolyl isomerase" evidence="8">
    <location>
        <begin position="20"/>
        <end position="270"/>
    </location>
</feature>
<evidence type="ECO:0000313" key="10">
    <source>
        <dbReference type="EMBL" id="AIL32983.1"/>
    </source>
</evidence>
<evidence type="ECO:0000256" key="6">
    <source>
        <dbReference type="ARBA" id="ARBA00023235"/>
    </source>
</evidence>
<dbReference type="AlphaFoldDB" id="A0A077DII3"/>
<keyword evidence="11" id="KW-1185">Reference proteome</keyword>
<dbReference type="PANTHER" id="PTHR47245">
    <property type="entry name" value="PEPTIDYLPROLYL ISOMERASE"/>
    <property type="match status" value="1"/>
</dbReference>
<dbReference type="KEGG" id="bpsi:IX83_06350"/>
<dbReference type="Gene3D" id="1.10.8.1040">
    <property type="match status" value="1"/>
</dbReference>
<proteinExistence type="inferred from homology"/>
<comment type="catalytic activity">
    <reaction evidence="1">
        <text>[protein]-peptidylproline (omega=180) = [protein]-peptidylproline (omega=0)</text>
        <dbReference type="Rhea" id="RHEA:16237"/>
        <dbReference type="Rhea" id="RHEA-COMP:10747"/>
        <dbReference type="Rhea" id="RHEA-COMP:10748"/>
        <dbReference type="ChEBI" id="CHEBI:83833"/>
        <dbReference type="ChEBI" id="CHEBI:83834"/>
        <dbReference type="EC" id="5.2.1.8"/>
    </reaction>
</comment>
<evidence type="ECO:0000256" key="1">
    <source>
        <dbReference type="ARBA" id="ARBA00000971"/>
    </source>
</evidence>
<dbReference type="HOGENOM" id="CLU_034646_1_1_4"/>
<reference evidence="10 11" key="1">
    <citation type="journal article" date="2014" name="BMC Genomics">
        <title>A genomic perspective on a new bacterial genus and species from the Alcaligenaceae family, Basilea psittacipulmonis.</title>
        <authorList>
            <person name="Whiteson K.L."/>
            <person name="Hernandez D."/>
            <person name="Lazarevic V."/>
            <person name="Gaia N."/>
            <person name="Farinelli L."/>
            <person name="Francois P."/>
            <person name="Pilo P."/>
            <person name="Frey J."/>
            <person name="Schrenzel J."/>
        </authorList>
    </citation>
    <scope>NUCLEOTIDE SEQUENCE [LARGE SCALE GENOMIC DNA]</scope>
    <source>
        <strain evidence="10 11">DSM 24701</strain>
    </source>
</reference>
<sequence length="270" mass="29850">MKKILCSMGLLAVIATAQAADIKPTDTIVTVDKVNITVAQFQKALDDNIKAGAKNDAATQSAVLNDLISQQLLLSLAKKENLATRPDVATQLENAQTQILMRAVLNDYITKNPVTDEEVKKAYDQLAQQYKDVKQYSVRHVLLKTEKEANQLIKDLKRKRTNFDKAAKKSLDTANQNNGGNIGWHVPTDFAPNVAKVVTAAKKGELIATPVETPSGYHVIQVDNIRPFPMPSYEQLQGEIRTTLTRDKLNAYIDSLRKEANIKVNEALGK</sequence>
<dbReference type="InterPro" id="IPR046357">
    <property type="entry name" value="PPIase_dom_sf"/>
</dbReference>
<dbReference type="Gene3D" id="3.10.50.40">
    <property type="match status" value="1"/>
</dbReference>
<organism evidence="10 11">
    <name type="scientific">Basilea psittacipulmonis DSM 24701</name>
    <dbReference type="NCBI Taxonomy" id="1072685"/>
    <lineage>
        <taxon>Bacteria</taxon>
        <taxon>Pseudomonadati</taxon>
        <taxon>Pseudomonadota</taxon>
        <taxon>Betaproteobacteria</taxon>
        <taxon>Burkholderiales</taxon>
        <taxon>Alcaligenaceae</taxon>
        <taxon>Basilea</taxon>
    </lineage>
</organism>
<evidence type="ECO:0000256" key="7">
    <source>
        <dbReference type="PROSITE-ProRule" id="PRU00278"/>
    </source>
</evidence>
<evidence type="ECO:0000256" key="8">
    <source>
        <dbReference type="SAM" id="SignalP"/>
    </source>
</evidence>
<evidence type="ECO:0000256" key="2">
    <source>
        <dbReference type="ARBA" id="ARBA00007656"/>
    </source>
</evidence>
<dbReference type="InterPro" id="IPR050245">
    <property type="entry name" value="PrsA_foldase"/>
</dbReference>
<dbReference type="Proteomes" id="UP000028945">
    <property type="component" value="Chromosome"/>
</dbReference>
<keyword evidence="4 8" id="KW-0732">Signal</keyword>
<feature type="signal peptide" evidence="8">
    <location>
        <begin position="1"/>
        <end position="19"/>
    </location>
</feature>
<dbReference type="EMBL" id="CP009238">
    <property type="protein sequence ID" value="AIL32983.1"/>
    <property type="molecule type" value="Genomic_DNA"/>
</dbReference>
<keyword evidence="5 7" id="KW-0697">Rotamase</keyword>
<evidence type="ECO:0000256" key="5">
    <source>
        <dbReference type="ARBA" id="ARBA00023110"/>
    </source>
</evidence>
<dbReference type="STRING" id="1072685.IX83_06350"/>
<dbReference type="InterPro" id="IPR027304">
    <property type="entry name" value="Trigger_fact/SurA_dom_sf"/>
</dbReference>
<dbReference type="PANTHER" id="PTHR47245:SF1">
    <property type="entry name" value="FOLDASE PROTEIN PRSA"/>
    <property type="match status" value="1"/>
</dbReference>
<dbReference type="SUPFAM" id="SSF54534">
    <property type="entry name" value="FKBP-like"/>
    <property type="match status" value="1"/>
</dbReference>
<dbReference type="InterPro" id="IPR000297">
    <property type="entry name" value="PPIase_PpiC"/>
</dbReference>
<dbReference type="GO" id="GO:0003755">
    <property type="term" value="F:peptidyl-prolyl cis-trans isomerase activity"/>
    <property type="evidence" value="ECO:0007669"/>
    <property type="project" value="UniProtKB-KW"/>
</dbReference>
<evidence type="ECO:0000256" key="3">
    <source>
        <dbReference type="ARBA" id="ARBA00013194"/>
    </source>
</evidence>
<dbReference type="eggNOG" id="COG0760">
    <property type="taxonomic scope" value="Bacteria"/>
</dbReference>
<evidence type="ECO:0000259" key="9">
    <source>
        <dbReference type="PROSITE" id="PS50198"/>
    </source>
</evidence>
<name>A0A077DII3_9BURK</name>
<feature type="domain" description="PpiC" evidence="9">
    <location>
        <begin position="133"/>
        <end position="224"/>
    </location>
</feature>
<dbReference type="SUPFAM" id="SSF109998">
    <property type="entry name" value="Triger factor/SurA peptide-binding domain-like"/>
    <property type="match status" value="1"/>
</dbReference>
<accession>A0A077DII3</accession>
<gene>
    <name evidence="10" type="ORF">IX83_06350</name>
</gene>